<evidence type="ECO:0000313" key="16">
    <source>
        <dbReference type="Proteomes" id="UP000187455"/>
    </source>
</evidence>
<dbReference type="InterPro" id="IPR013953">
    <property type="entry name" value="FACT_SPT16_M"/>
</dbReference>
<evidence type="ECO:0000256" key="5">
    <source>
        <dbReference type="ARBA" id="ARBA00023015"/>
    </source>
</evidence>
<dbReference type="GO" id="GO:0006368">
    <property type="term" value="P:transcription elongation by RNA polymerase II"/>
    <property type="evidence" value="ECO:0007669"/>
    <property type="project" value="TreeGrafter"/>
</dbReference>
<evidence type="ECO:0000256" key="9">
    <source>
        <dbReference type="ARBA" id="ARBA00023242"/>
    </source>
</evidence>
<dbReference type="Pfam" id="PF00557">
    <property type="entry name" value="Peptidase_M24"/>
    <property type="match status" value="1"/>
</dbReference>
<dbReference type="FunFam" id="3.90.230.10:FF:000005">
    <property type="entry name" value="FACT complex subunit spt16"/>
    <property type="match status" value="1"/>
</dbReference>
<evidence type="ECO:0000259" key="12">
    <source>
        <dbReference type="SMART" id="SM01286"/>
    </source>
</evidence>
<gene>
    <name evidence="15" type="ORF">AYI68_g617</name>
    <name evidence="14" type="ORF">AYI68_g7750</name>
</gene>
<feature type="non-terminal residue" evidence="14">
    <location>
        <position position="825"/>
    </location>
</feature>
<dbReference type="PANTHER" id="PTHR13980:SF15">
    <property type="entry name" value="FACT COMPLEX SUBUNIT SPT16"/>
    <property type="match status" value="1"/>
</dbReference>
<dbReference type="InterPro" id="IPR048969">
    <property type="entry name" value="FACT_SPT16_C"/>
</dbReference>
<dbReference type="GO" id="GO:0006281">
    <property type="term" value="P:DNA repair"/>
    <property type="evidence" value="ECO:0007669"/>
    <property type="project" value="UniProtKB-UniRule"/>
</dbReference>
<keyword evidence="4 10" id="KW-0227">DNA damage</keyword>
<dbReference type="GO" id="GO:0035101">
    <property type="term" value="C:FACT complex"/>
    <property type="evidence" value="ECO:0007669"/>
    <property type="project" value="UniProtKB-UniRule"/>
</dbReference>
<dbReference type="GO" id="GO:0010468">
    <property type="term" value="P:regulation of gene expression"/>
    <property type="evidence" value="ECO:0007669"/>
    <property type="project" value="UniProtKB-ARBA"/>
</dbReference>
<evidence type="ECO:0000256" key="2">
    <source>
        <dbReference type="ARBA" id="ARBA00022454"/>
    </source>
</evidence>
<dbReference type="SMART" id="SM01287">
    <property type="entry name" value="Rtt106"/>
    <property type="match status" value="1"/>
</dbReference>
<proteinExistence type="inferred from homology"/>
<dbReference type="AlphaFoldDB" id="A0A1R0GMS8"/>
<evidence type="ECO:0000256" key="4">
    <source>
        <dbReference type="ARBA" id="ARBA00022763"/>
    </source>
</evidence>
<feature type="region of interest" description="Disordered" evidence="11">
    <location>
        <begin position="252"/>
        <end position="307"/>
    </location>
</feature>
<evidence type="ECO:0000256" key="8">
    <source>
        <dbReference type="ARBA" id="ARBA00023204"/>
    </source>
</evidence>
<dbReference type="EMBL" id="LSSL01006991">
    <property type="protein sequence ID" value="OLY78204.1"/>
    <property type="molecule type" value="Genomic_DNA"/>
</dbReference>
<dbReference type="InterPro" id="IPR000994">
    <property type="entry name" value="Pept_M24"/>
</dbReference>
<evidence type="ECO:0000313" key="15">
    <source>
        <dbReference type="EMBL" id="OLY85196.1"/>
    </source>
</evidence>
<evidence type="ECO:0000256" key="11">
    <source>
        <dbReference type="SAM" id="MobiDB-lite"/>
    </source>
</evidence>
<dbReference type="Proteomes" id="UP000187455">
    <property type="component" value="Unassembled WGS sequence"/>
</dbReference>
<comment type="function">
    <text evidence="10">Component of the FACT complex, a general chromatin factor that acts to reorganize nucleosomes. The FACT complex is involved in multiple processes that require DNA as a template such as mRNA elongation, DNA replication and DNA repair. During transcription elongation the FACT complex acts as a histone chaperone that both destabilizes and restores nucleosomal structure. It facilitates the passage of RNA polymerase II and transcription by promoting the dissociation of one histone H2A-H2B dimer from the nucleosome, then subsequently promotes the reestablishment of the nucleosome following the passage of RNA polymerase II.</text>
</comment>
<dbReference type="InterPro" id="IPR036005">
    <property type="entry name" value="Creatinase/aminopeptidase-like"/>
</dbReference>
<keyword evidence="5 10" id="KW-0805">Transcription regulation</keyword>
<feature type="compositionally biased region" description="Polar residues" evidence="11">
    <location>
        <begin position="816"/>
        <end position="825"/>
    </location>
</feature>
<comment type="subcellular location">
    <subcellularLocation>
        <location evidence="10">Nucleus</location>
    </subcellularLocation>
    <subcellularLocation>
        <location evidence="10">Chromosome</location>
    </subcellularLocation>
</comment>
<dbReference type="Gene3D" id="2.30.29.30">
    <property type="entry name" value="Pleckstrin-homology domain (PH domain)/Phosphotyrosine-binding domain (PTB)"/>
    <property type="match status" value="1"/>
</dbReference>
<reference evidence="14" key="2">
    <citation type="submission" date="2017-01" db="EMBL/GenBank/DDBJ databases">
        <authorList>
            <person name="Mah S.A."/>
            <person name="Swanson W.J."/>
            <person name="Moy G.W."/>
            <person name="Vacquier V.D."/>
        </authorList>
    </citation>
    <scope>NUCLEOTIDE SEQUENCE</scope>
    <source>
        <strain evidence="14">ALG-7-W6</strain>
    </source>
</reference>
<dbReference type="InterPro" id="IPR013719">
    <property type="entry name" value="RTT106/SPT16-like_middle_dom"/>
</dbReference>
<evidence type="ECO:0000259" key="13">
    <source>
        <dbReference type="SMART" id="SM01287"/>
    </source>
</evidence>
<evidence type="ECO:0000256" key="1">
    <source>
        <dbReference type="ARBA" id="ARBA00010779"/>
    </source>
</evidence>
<evidence type="ECO:0000256" key="3">
    <source>
        <dbReference type="ARBA" id="ARBA00022705"/>
    </source>
</evidence>
<dbReference type="GO" id="GO:0031491">
    <property type="term" value="F:nucleosome binding"/>
    <property type="evidence" value="ECO:0007669"/>
    <property type="project" value="TreeGrafter"/>
</dbReference>
<dbReference type="SMART" id="SM01286">
    <property type="entry name" value="SPT16"/>
    <property type="match status" value="1"/>
</dbReference>
<feature type="domain" description="FACT complex subunit SPT16 middle" evidence="12">
    <location>
        <begin position="352"/>
        <end position="502"/>
    </location>
</feature>
<evidence type="ECO:0000313" key="14">
    <source>
        <dbReference type="EMBL" id="OLY78204.1"/>
    </source>
</evidence>
<dbReference type="Pfam" id="PF08644">
    <property type="entry name" value="SPT16"/>
    <property type="match status" value="1"/>
</dbReference>
<reference evidence="14 16" key="1">
    <citation type="journal article" date="2016" name="Mol. Biol. Evol.">
        <title>Genome-Wide Survey of Gut Fungi (Harpellales) Reveals the First Horizontally Transferred Ubiquitin Gene from a Mosquito Host.</title>
        <authorList>
            <person name="Wang Y."/>
            <person name="White M.M."/>
            <person name="Kvist S."/>
            <person name="Moncalvo J.M."/>
        </authorList>
    </citation>
    <scope>NUCLEOTIDE SEQUENCE [LARGE SCALE GENOMIC DNA]</scope>
    <source>
        <strain evidence="14 16">ALG-7-W6</strain>
    </source>
</reference>
<feature type="region of interest" description="Disordered" evidence="11">
    <location>
        <begin position="747"/>
        <end position="825"/>
    </location>
</feature>
<dbReference type="EMBL" id="LSSL01000194">
    <property type="protein sequence ID" value="OLY85196.1"/>
    <property type="molecule type" value="Genomic_DNA"/>
</dbReference>
<keyword evidence="7 10" id="KW-0804">Transcription</keyword>
<evidence type="ECO:0000256" key="7">
    <source>
        <dbReference type="ARBA" id="ARBA00023163"/>
    </source>
</evidence>
<accession>A0A1R0GMS8</accession>
<dbReference type="OrthoDB" id="10251642at2759"/>
<dbReference type="Pfam" id="PF24824">
    <property type="entry name" value="PH_SPT16"/>
    <property type="match status" value="1"/>
</dbReference>
<name>A0A1R0GMS8_9FUNG</name>
<dbReference type="Gene3D" id="2.30.29.210">
    <property type="entry name" value="FACT complex subunit Spt16p/Cdc68p"/>
    <property type="match status" value="1"/>
</dbReference>
<evidence type="ECO:0000256" key="6">
    <source>
        <dbReference type="ARBA" id="ARBA00023054"/>
    </source>
</evidence>
<dbReference type="Pfam" id="PF08512">
    <property type="entry name" value="Rttp106-like_middle"/>
    <property type="match status" value="1"/>
</dbReference>
<dbReference type="GO" id="GO:0006260">
    <property type="term" value="P:DNA replication"/>
    <property type="evidence" value="ECO:0007669"/>
    <property type="project" value="UniProtKB-KW"/>
</dbReference>
<dbReference type="InterPro" id="IPR056595">
    <property type="entry name" value="Fact-SPT16_PH"/>
</dbReference>
<feature type="compositionally biased region" description="Acidic residues" evidence="11">
    <location>
        <begin position="748"/>
        <end position="786"/>
    </location>
</feature>
<organism evidence="14 16">
    <name type="scientific">Smittium mucronatum</name>
    <dbReference type="NCBI Taxonomy" id="133383"/>
    <lineage>
        <taxon>Eukaryota</taxon>
        <taxon>Fungi</taxon>
        <taxon>Fungi incertae sedis</taxon>
        <taxon>Zoopagomycota</taxon>
        <taxon>Kickxellomycotina</taxon>
        <taxon>Harpellomycetes</taxon>
        <taxon>Harpellales</taxon>
        <taxon>Legeriomycetaceae</taxon>
        <taxon>Smittium</taxon>
    </lineage>
</organism>
<keyword evidence="16" id="KW-1185">Reference proteome</keyword>
<comment type="caution">
    <text evidence="14">The sequence shown here is derived from an EMBL/GenBank/DDBJ whole genome shotgun (WGS) entry which is preliminary data.</text>
</comment>
<keyword evidence="8 10" id="KW-0234">DNA repair</keyword>
<dbReference type="STRING" id="133383.A0A1R0GMS8"/>
<sequence length="825" mass="94633">MKNYFIDMMADTLDSGVSITHEKVSENIEASLWDPKIRKKAKISDKASEDDTEWCFNPIVQSGGDYNLSVSAISDERKLHAGVILCSLGIRYQNYCSMIARSFLIDPNKSQEKNYLFLNKVQKYASELLKPGAVFSQVYNDTVQYINLKRPDLSSNFFKNIGFLTGIEFRDSTFVLGPKCKESIKEGMIICLSVGLQKLVNEDSSDQKNKIYALQLSDVFEITSTGSKQITDCSTQINDVCFYFNDEDEESKSQKSSSKKDRNSSSQPVRSTRKTAILASKFRSENAEENESQLAKRRKHQKELSDKLNAEGLRRFSGVDGDGDEVEKNTLTKFESYKRETAIPREVNRLQIIVDERAESIILPMNNSAVPFHISTLKNISKSDEGDYVYLRLNFVSPGLISSKKDALGLAEPDSTFIRNLTYRSTDLIRMTDIFQMINNLKKNQAKREMEKSQMADMVKQDRLDEIRGSRPTRLTDVFVRPGPDNKRVPGNLEIHKNGIKYIHPLKSDNRIEILFNNVKHMIFQPCKHELLVILHFHLKNPIMIGKKKVLDIQFFRDASDASFDETGNRKRRYRYGDEDELEAEQEERIRREKLDREFKAFAEQLSEESNHVIEMDVPFYEAGFYGVPFRSRVLLQPTVDCLVHLSDTPFFVISINDIELAHLERVQFGLKNFDIVFVFKNYKKVPVHVNTIPMEQLDDVKEWLDSVNIAFTEGPVNLNWGQIMKTINEDPHGFFEDGGWSFLQESTEAEDDSDNEESDFEVSEEELEIESSEEDSDESDFDSESDSGSAESFSEGEDWDVLEKKARQYDEKNASVGSQRENNG</sequence>
<feature type="compositionally biased region" description="Basic and acidic residues" evidence="11">
    <location>
        <begin position="802"/>
        <end position="814"/>
    </location>
</feature>
<comment type="subunit">
    <text evidence="10">Component of the FACT complex.</text>
</comment>
<dbReference type="InterPro" id="IPR040258">
    <property type="entry name" value="Spt16"/>
</dbReference>
<dbReference type="FunFam" id="2.30.29.30:FF:000017">
    <property type="entry name" value="FACT complex subunit SPT16"/>
    <property type="match status" value="1"/>
</dbReference>
<dbReference type="InterPro" id="IPR011993">
    <property type="entry name" value="PH-like_dom_sf"/>
</dbReference>
<protein>
    <recommendedName>
        <fullName evidence="10">FACT complex subunit</fullName>
    </recommendedName>
</protein>
<dbReference type="PANTHER" id="PTHR13980">
    <property type="entry name" value="CDC68 RELATED"/>
    <property type="match status" value="1"/>
</dbReference>
<keyword evidence="6" id="KW-0175">Coiled coil</keyword>
<keyword evidence="9 10" id="KW-0539">Nucleus</keyword>
<dbReference type="SUPFAM" id="SSF55920">
    <property type="entry name" value="Creatinase/aminopeptidase"/>
    <property type="match status" value="1"/>
</dbReference>
<dbReference type="FunFam" id="2.30.29.210:FF:000001">
    <property type="entry name" value="FACT complex subunit spt16"/>
    <property type="match status" value="1"/>
</dbReference>
<comment type="similarity">
    <text evidence="1 10">Belongs to the peptidase M24 family. SPT16 subfamily.</text>
</comment>
<evidence type="ECO:0000256" key="10">
    <source>
        <dbReference type="RuleBase" id="RU367052"/>
    </source>
</evidence>
<dbReference type="Pfam" id="PF21091">
    <property type="entry name" value="SPT16_C"/>
    <property type="match status" value="1"/>
</dbReference>
<feature type="domain" description="Histone chaperone RTT106/FACT complex subunit SPT16-like middle" evidence="13">
    <location>
        <begin position="625"/>
        <end position="715"/>
    </location>
</feature>
<keyword evidence="2 10" id="KW-0158">Chromosome</keyword>
<dbReference type="Gene3D" id="2.30.29.150">
    <property type="match status" value="1"/>
</dbReference>
<dbReference type="Gene3D" id="3.90.230.10">
    <property type="entry name" value="Creatinase/methionine aminopeptidase superfamily"/>
    <property type="match status" value="1"/>
</dbReference>
<keyword evidence="3 10" id="KW-0235">DNA replication</keyword>